<gene>
    <name evidence="4" type="ORF">CTI12_AA494860</name>
</gene>
<dbReference type="AlphaFoldDB" id="A0A2U1LCX8"/>
<organism evidence="4 5">
    <name type="scientific">Artemisia annua</name>
    <name type="common">Sweet wormwood</name>
    <dbReference type="NCBI Taxonomy" id="35608"/>
    <lineage>
        <taxon>Eukaryota</taxon>
        <taxon>Viridiplantae</taxon>
        <taxon>Streptophyta</taxon>
        <taxon>Embryophyta</taxon>
        <taxon>Tracheophyta</taxon>
        <taxon>Spermatophyta</taxon>
        <taxon>Magnoliopsida</taxon>
        <taxon>eudicotyledons</taxon>
        <taxon>Gunneridae</taxon>
        <taxon>Pentapetalae</taxon>
        <taxon>asterids</taxon>
        <taxon>campanulids</taxon>
        <taxon>Asterales</taxon>
        <taxon>Asteraceae</taxon>
        <taxon>Asteroideae</taxon>
        <taxon>Anthemideae</taxon>
        <taxon>Artemisiinae</taxon>
        <taxon>Artemisia</taxon>
    </lineage>
</organism>
<keyword evidence="3" id="KW-0012">Acyltransferase</keyword>
<name>A0A2U1LCX8_ARTAN</name>
<dbReference type="EMBL" id="PKPP01010076">
    <property type="protein sequence ID" value="PWA46855.1"/>
    <property type="molecule type" value="Genomic_DNA"/>
</dbReference>
<dbReference type="PANTHER" id="PTHR31623:SF70">
    <property type="entry name" value="TRANSFERASE, CHLORAMPHENICOL ACETYLTRANSFERASE-LIKE DOMAIN PROTEIN"/>
    <property type="match status" value="1"/>
</dbReference>
<evidence type="ECO:0000313" key="4">
    <source>
        <dbReference type="EMBL" id="PWA46855.1"/>
    </source>
</evidence>
<evidence type="ECO:0000313" key="5">
    <source>
        <dbReference type="Proteomes" id="UP000245207"/>
    </source>
</evidence>
<reference evidence="4 5" key="1">
    <citation type="journal article" date="2018" name="Mol. Plant">
        <title>The genome of Artemisia annua provides insight into the evolution of Asteraceae family and artemisinin biosynthesis.</title>
        <authorList>
            <person name="Shen Q."/>
            <person name="Zhang L."/>
            <person name="Liao Z."/>
            <person name="Wang S."/>
            <person name="Yan T."/>
            <person name="Shi P."/>
            <person name="Liu M."/>
            <person name="Fu X."/>
            <person name="Pan Q."/>
            <person name="Wang Y."/>
            <person name="Lv Z."/>
            <person name="Lu X."/>
            <person name="Zhang F."/>
            <person name="Jiang W."/>
            <person name="Ma Y."/>
            <person name="Chen M."/>
            <person name="Hao X."/>
            <person name="Li L."/>
            <person name="Tang Y."/>
            <person name="Lv G."/>
            <person name="Zhou Y."/>
            <person name="Sun X."/>
            <person name="Brodelius P.E."/>
            <person name="Rose J.K.C."/>
            <person name="Tang K."/>
        </authorList>
    </citation>
    <scope>NUCLEOTIDE SEQUENCE [LARGE SCALE GENOMIC DNA]</scope>
    <source>
        <strain evidence="5">cv. Huhao1</strain>
        <tissue evidence="4">Leaf</tissue>
    </source>
</reference>
<keyword evidence="5" id="KW-1185">Reference proteome</keyword>
<accession>A0A2U1LCX8</accession>
<sequence length="325" mass="36539">MKDNRTVDCNDQGAEFIQAQVDMTIQELVDLKMDDPKEMSKLLPFNIWAKEQVHDPILATQVTMFHCGGLALGVSLAHRIGDASTFITFLNQWAALSRRDTDVELFDMGNFTSSSLFPRRGLSPMEPGLATFEPMDNYVTKKLWFHESAILKMKAKATLNGKNNSRPLSKARLVSALLWKAFIGVDHASSGHHRDSALVQPINLRRKKVTNALANHVTQNIEEYSKVGSDNHETAQMISNSFSQLTNVQDTTNLIWLSSWCNFHFYGINFGFGEPITISFGTAPFKRGMMLLDDSKGNGVEAYVSMRGKDVPYFEQDEDIKAFFI</sequence>
<proteinExistence type="inferred from homology"/>
<dbReference type="Pfam" id="PF02458">
    <property type="entry name" value="Transferase"/>
    <property type="match status" value="1"/>
</dbReference>
<keyword evidence="2 4" id="KW-0808">Transferase</keyword>
<evidence type="ECO:0000256" key="1">
    <source>
        <dbReference type="ARBA" id="ARBA00009861"/>
    </source>
</evidence>
<dbReference type="Gene3D" id="3.30.559.10">
    <property type="entry name" value="Chloramphenicol acetyltransferase-like domain"/>
    <property type="match status" value="2"/>
</dbReference>
<evidence type="ECO:0000256" key="2">
    <source>
        <dbReference type="ARBA" id="ARBA00022679"/>
    </source>
</evidence>
<dbReference type="InterPro" id="IPR023213">
    <property type="entry name" value="CAT-like_dom_sf"/>
</dbReference>
<protein>
    <submittedName>
        <fullName evidence="4">Chloramphenicol acetyltransferase-like domain-containing protein</fullName>
    </submittedName>
</protein>
<dbReference type="PANTHER" id="PTHR31623">
    <property type="entry name" value="F21J9.9"/>
    <property type="match status" value="1"/>
</dbReference>
<comment type="caution">
    <text evidence="4">The sequence shown here is derived from an EMBL/GenBank/DDBJ whole genome shotgun (WGS) entry which is preliminary data.</text>
</comment>
<dbReference type="OrthoDB" id="671439at2759"/>
<dbReference type="GO" id="GO:0016746">
    <property type="term" value="F:acyltransferase activity"/>
    <property type="evidence" value="ECO:0007669"/>
    <property type="project" value="UniProtKB-KW"/>
</dbReference>
<evidence type="ECO:0000256" key="3">
    <source>
        <dbReference type="ARBA" id="ARBA00023315"/>
    </source>
</evidence>
<comment type="similarity">
    <text evidence="1">Belongs to the plant acyltransferase family.</text>
</comment>
<dbReference type="Proteomes" id="UP000245207">
    <property type="component" value="Unassembled WGS sequence"/>
</dbReference>